<dbReference type="InterPro" id="IPR052797">
    <property type="entry name" value="RegFact_GeneExpr_CellDeath"/>
</dbReference>
<keyword evidence="1" id="KW-0863">Zinc-finger</keyword>
<accession>A0AAN7VG71</accession>
<dbReference type="InterPro" id="IPR048324">
    <property type="entry name" value="ZSWIM1-3_RNaseH-like"/>
</dbReference>
<dbReference type="PANTHER" id="PTHR33936:SF24">
    <property type="entry name" value="C2H2-TYPE DOMAIN-CONTAINING PROTEIN"/>
    <property type="match status" value="1"/>
</dbReference>
<sequence length="457" mass="53302">MECNLCNKKYKLPQSLYKHQRVKHYFNNWKLDIEDKHKCMFVKQTSEQKINSNSCKTYYVYHRAFFARQVANPKRTPKNSGSNKIGRACPASITLTKVESTAGPKFKVHFFPMHVGHQLEIGRLLLKKCDRNMIAGKLSEGVSFQRVLDDARNSALSDSSDVNVKRLHLLEQKDLHNIKRDYGINHSMKLHDNDAISVMLWVTKMSKYEDNPVLYYKDDDFILIIMSHYQEEKFLEFGKSNVCVDGTHGLNSYNFQLFTILIIDNYGSGMPVAFCFSNREDTLLFVHYFNCIKNKKKELIFNTLKVLQTEIDLTKFSAGLENMVRDLENDPDTSEFGQYLVNTYVARAEKWAYCFRQYLGINTNMYLEALHKKTKYTYLEGKKCQRLDKSVHALFNLMRDIYFESRIKVYELPSELTINQKLTAKYEDKLIITSNTKKGPIICFRDSGPKILRGILL</sequence>
<reference evidence="3 4" key="1">
    <citation type="journal article" date="2024" name="Insects">
        <title>An Improved Chromosome-Level Genome Assembly of the Firefly Pyrocoelia pectoralis.</title>
        <authorList>
            <person name="Fu X."/>
            <person name="Meyer-Rochow V.B."/>
            <person name="Ballantyne L."/>
            <person name="Zhu X."/>
        </authorList>
    </citation>
    <scope>NUCLEOTIDE SEQUENCE [LARGE SCALE GENOMIC DNA]</scope>
    <source>
        <strain evidence="3">XCY_ONT2</strain>
    </source>
</reference>
<keyword evidence="1" id="KW-0862">Zinc</keyword>
<dbReference type="AlphaFoldDB" id="A0AAN7VG71"/>
<dbReference type="PROSITE" id="PS50157">
    <property type="entry name" value="ZINC_FINGER_C2H2_2"/>
    <property type="match status" value="1"/>
</dbReference>
<feature type="domain" description="C2H2-type" evidence="2">
    <location>
        <begin position="1"/>
        <end position="24"/>
    </location>
</feature>
<dbReference type="InterPro" id="IPR013087">
    <property type="entry name" value="Znf_C2H2_type"/>
</dbReference>
<comment type="caution">
    <text evidence="3">The sequence shown here is derived from an EMBL/GenBank/DDBJ whole genome shotgun (WGS) entry which is preliminary data.</text>
</comment>
<protein>
    <recommendedName>
        <fullName evidence="2">C2H2-type domain-containing protein</fullName>
    </recommendedName>
</protein>
<evidence type="ECO:0000256" key="1">
    <source>
        <dbReference type="PROSITE-ProRule" id="PRU00042"/>
    </source>
</evidence>
<keyword evidence="1" id="KW-0479">Metal-binding</keyword>
<organism evidence="3 4">
    <name type="scientific">Pyrocoelia pectoralis</name>
    <dbReference type="NCBI Taxonomy" id="417401"/>
    <lineage>
        <taxon>Eukaryota</taxon>
        <taxon>Metazoa</taxon>
        <taxon>Ecdysozoa</taxon>
        <taxon>Arthropoda</taxon>
        <taxon>Hexapoda</taxon>
        <taxon>Insecta</taxon>
        <taxon>Pterygota</taxon>
        <taxon>Neoptera</taxon>
        <taxon>Endopterygota</taxon>
        <taxon>Coleoptera</taxon>
        <taxon>Polyphaga</taxon>
        <taxon>Elateriformia</taxon>
        <taxon>Elateroidea</taxon>
        <taxon>Lampyridae</taxon>
        <taxon>Lampyrinae</taxon>
        <taxon>Pyrocoelia</taxon>
    </lineage>
</organism>
<dbReference type="PROSITE" id="PS00028">
    <property type="entry name" value="ZINC_FINGER_C2H2_1"/>
    <property type="match status" value="1"/>
</dbReference>
<proteinExistence type="predicted"/>
<gene>
    <name evidence="3" type="ORF">RI129_002962</name>
</gene>
<evidence type="ECO:0000313" key="4">
    <source>
        <dbReference type="Proteomes" id="UP001329430"/>
    </source>
</evidence>
<dbReference type="Proteomes" id="UP001329430">
    <property type="component" value="Chromosome 2"/>
</dbReference>
<name>A0AAN7VG71_9COLE</name>
<keyword evidence="4" id="KW-1185">Reference proteome</keyword>
<dbReference type="GO" id="GO:0008270">
    <property type="term" value="F:zinc ion binding"/>
    <property type="evidence" value="ECO:0007669"/>
    <property type="project" value="UniProtKB-KW"/>
</dbReference>
<dbReference type="PANTHER" id="PTHR33936">
    <property type="entry name" value="PROTEIN CBG17840"/>
    <property type="match status" value="1"/>
</dbReference>
<evidence type="ECO:0000313" key="3">
    <source>
        <dbReference type="EMBL" id="KAK5648070.1"/>
    </source>
</evidence>
<evidence type="ECO:0000259" key="2">
    <source>
        <dbReference type="PROSITE" id="PS50157"/>
    </source>
</evidence>
<dbReference type="EMBL" id="JAVRBK010000002">
    <property type="protein sequence ID" value="KAK5648070.1"/>
    <property type="molecule type" value="Genomic_DNA"/>
</dbReference>
<dbReference type="Pfam" id="PF21056">
    <property type="entry name" value="ZSWIM1-3_RNaseH-like"/>
    <property type="match status" value="1"/>
</dbReference>